<evidence type="ECO:0000313" key="2">
    <source>
        <dbReference type="Proteomes" id="UP000179935"/>
    </source>
</evidence>
<reference evidence="1 2" key="1">
    <citation type="submission" date="2016-10" db="EMBL/GenBank/DDBJ databases">
        <title>Genome sequence of Streptomyces sp. MUSC 93.</title>
        <authorList>
            <person name="Lee L.-H."/>
            <person name="Ser H.-L."/>
            <person name="Law J.W.-F."/>
        </authorList>
    </citation>
    <scope>NUCLEOTIDE SEQUENCE [LARGE SCALE GENOMIC DNA]</scope>
    <source>
        <strain evidence="1 2">MUSC 93</strain>
    </source>
</reference>
<gene>
    <name evidence="1" type="ORF">BIV24_11815</name>
</gene>
<evidence type="ECO:0000313" key="1">
    <source>
        <dbReference type="EMBL" id="OIJ93651.1"/>
    </source>
</evidence>
<dbReference type="OrthoDB" id="53689at2"/>
<organism evidence="1 2">
    <name type="scientific">Streptomyces colonosanans</name>
    <dbReference type="NCBI Taxonomy" id="1428652"/>
    <lineage>
        <taxon>Bacteria</taxon>
        <taxon>Bacillati</taxon>
        <taxon>Actinomycetota</taxon>
        <taxon>Actinomycetes</taxon>
        <taxon>Kitasatosporales</taxon>
        <taxon>Streptomycetaceae</taxon>
        <taxon>Streptomyces</taxon>
    </lineage>
</organism>
<comment type="caution">
    <text evidence="1">The sequence shown here is derived from an EMBL/GenBank/DDBJ whole genome shotgun (WGS) entry which is preliminary data.</text>
</comment>
<sequence length="96" mass="10361">MSQAAWDHEPVNDPRIDLLMPAPHDGGALFLRPSDPTPVKLVDVAFGFCWHQLPTKEPPVVSDSARAGAISLRIPELASLSITLAKGIGIRLYLPP</sequence>
<dbReference type="AlphaFoldDB" id="A0A1S2PIR5"/>
<name>A0A1S2PIR5_9ACTN</name>
<keyword evidence="2" id="KW-1185">Reference proteome</keyword>
<accession>A0A1S2PIR5</accession>
<dbReference type="EMBL" id="MLYP01000030">
    <property type="protein sequence ID" value="OIJ93651.1"/>
    <property type="molecule type" value="Genomic_DNA"/>
</dbReference>
<dbReference type="RefSeq" id="WP_071366203.1">
    <property type="nucleotide sequence ID" value="NZ_MLYP01000030.1"/>
</dbReference>
<dbReference type="Proteomes" id="UP000179935">
    <property type="component" value="Unassembled WGS sequence"/>
</dbReference>
<proteinExistence type="predicted"/>
<protein>
    <submittedName>
        <fullName evidence="1">Uncharacterized protein</fullName>
    </submittedName>
</protein>